<comment type="caution">
    <text evidence="2">The sequence shown here is derived from an EMBL/GenBank/DDBJ whole genome shotgun (WGS) entry which is preliminary data.</text>
</comment>
<accession>A0A062VBD2</accession>
<feature type="domain" description="DDE" evidence="1">
    <location>
        <begin position="9"/>
        <end position="75"/>
    </location>
</feature>
<dbReference type="eggNOG" id="COG3316">
    <property type="taxonomic scope" value="Bacteria"/>
</dbReference>
<gene>
    <name evidence="2" type="ORF">HPO_18874</name>
</gene>
<dbReference type="AlphaFoldDB" id="A0A062VBD2"/>
<evidence type="ECO:0000313" key="2">
    <source>
        <dbReference type="EMBL" id="KCZ96633.1"/>
    </source>
</evidence>
<dbReference type="Proteomes" id="UP000027100">
    <property type="component" value="Unassembled WGS sequence"/>
</dbReference>
<feature type="non-terminal residue" evidence="2">
    <location>
        <position position="1"/>
    </location>
</feature>
<protein>
    <submittedName>
        <fullName evidence="2">ISHne6, transposase</fullName>
    </submittedName>
</protein>
<name>A0A062VBD2_9PROT</name>
<organism evidence="2 3">
    <name type="scientific">Hyphomonas polymorpha PS728</name>
    <dbReference type="NCBI Taxonomy" id="1280954"/>
    <lineage>
        <taxon>Bacteria</taxon>
        <taxon>Pseudomonadati</taxon>
        <taxon>Pseudomonadota</taxon>
        <taxon>Alphaproteobacteria</taxon>
        <taxon>Hyphomonadales</taxon>
        <taxon>Hyphomonadaceae</taxon>
        <taxon>Hyphomonas</taxon>
    </lineage>
</organism>
<reference evidence="2 3" key="1">
    <citation type="journal article" date="2014" name="Antonie Van Leeuwenhoek">
        <title>Hyphomonas beringensis sp. nov. and Hyphomonas chukchiensis sp. nov., isolated from surface seawater of the Bering Sea and Chukchi Sea.</title>
        <authorList>
            <person name="Li C."/>
            <person name="Lai Q."/>
            <person name="Li G."/>
            <person name="Dong C."/>
            <person name="Wang J."/>
            <person name="Liao Y."/>
            <person name="Shao Z."/>
        </authorList>
    </citation>
    <scope>NUCLEOTIDE SEQUENCE [LARGE SCALE GENOMIC DNA]</scope>
    <source>
        <strain evidence="2 3">PS728</strain>
    </source>
</reference>
<proteinExistence type="predicted"/>
<dbReference type="InterPro" id="IPR032874">
    <property type="entry name" value="DDE_dom"/>
</dbReference>
<dbReference type="EMBL" id="ARYM01000041">
    <property type="protein sequence ID" value="KCZ96633.1"/>
    <property type="molecule type" value="Genomic_DNA"/>
</dbReference>
<sequence>PGLPARFTYVTEKRDKAAALKFLIKAMKRYENPEVVVPDRCPSTRAAMKLIGNEKCQETGRYLNNCAENSHLPFR</sequence>
<evidence type="ECO:0000259" key="1">
    <source>
        <dbReference type="Pfam" id="PF13610"/>
    </source>
</evidence>
<dbReference type="Pfam" id="PF13610">
    <property type="entry name" value="DDE_Tnp_IS240"/>
    <property type="match status" value="1"/>
</dbReference>
<evidence type="ECO:0000313" key="3">
    <source>
        <dbReference type="Proteomes" id="UP000027100"/>
    </source>
</evidence>
<keyword evidence="3" id="KW-1185">Reference proteome</keyword>